<protein>
    <submittedName>
        <fullName evidence="2">U9-Theraphotoxin-Sfo1a_1</fullName>
    </submittedName>
</protein>
<reference evidence="2" key="1">
    <citation type="submission" date="2017-03" db="EMBL/GenBank/DDBJ databases">
        <authorList>
            <person name="QRISCLOUD D."/>
        </authorList>
    </citation>
    <scope>NUCLEOTIDE SEQUENCE</scope>
</reference>
<keyword evidence="1" id="KW-0732">Signal</keyword>
<dbReference type="EMBL" id="HAGO01000114">
    <property type="protein sequence ID" value="SMD29802.1"/>
    <property type="molecule type" value="Transcribed_RNA"/>
</dbReference>
<accession>A0A482ZIB0</accession>
<dbReference type="EMBL" id="HAGO01000024">
    <property type="protein sequence ID" value="SMD29712.1"/>
    <property type="molecule type" value="Transcribed_RNA"/>
</dbReference>
<dbReference type="AlphaFoldDB" id="A0A482ZIB0"/>
<dbReference type="EMBL" id="HAGO01000154">
    <property type="protein sequence ID" value="SMD29842.1"/>
    <property type="molecule type" value="Transcribed_RNA"/>
</dbReference>
<name>A0A482ZIB0_9ARAC</name>
<feature type="chain" id="PRO_5033435948" evidence="1">
    <location>
        <begin position="23"/>
        <end position="59"/>
    </location>
</feature>
<proteinExistence type="predicted"/>
<evidence type="ECO:0000256" key="1">
    <source>
        <dbReference type="SAM" id="SignalP"/>
    </source>
</evidence>
<sequence>MFSLKVVLLVSILCLVAVMTIAAPPTGDTCRFIMCGMPLCPEGTKVTYDRSVSCCPFCS</sequence>
<organism evidence="2">
    <name type="scientific">Selenotholus foelschei</name>
    <dbReference type="NCBI Taxonomy" id="1905327"/>
    <lineage>
        <taxon>Eukaryota</taxon>
        <taxon>Metazoa</taxon>
        <taxon>Ecdysozoa</taxon>
        <taxon>Arthropoda</taxon>
        <taxon>Chelicerata</taxon>
        <taxon>Arachnida</taxon>
        <taxon>Araneae</taxon>
        <taxon>Mygalomorphae</taxon>
        <taxon>Avicularoidea</taxon>
        <taxon>Theraphosidae</taxon>
        <taxon>Selenotholus</taxon>
    </lineage>
</organism>
<evidence type="ECO:0000313" key="2">
    <source>
        <dbReference type="EMBL" id="SMD29712.1"/>
    </source>
</evidence>
<reference evidence="2" key="2">
    <citation type="submission" date="2019-04" db="EMBL/GenBank/DDBJ databases">
        <title>Unravelling the molecular evolution of spider venoms.</title>
        <authorList>
            <person name="Pineda S."/>
        </authorList>
    </citation>
    <scope>NUCLEOTIDE SEQUENCE</scope>
</reference>
<feature type="signal peptide" evidence="1">
    <location>
        <begin position="1"/>
        <end position="22"/>
    </location>
</feature>